<dbReference type="WBParaSite" id="L893_g29197.t1">
    <property type="protein sequence ID" value="L893_g29197.t1"/>
    <property type="gene ID" value="L893_g29197"/>
</dbReference>
<organism evidence="2 3">
    <name type="scientific">Steinernema glaseri</name>
    <dbReference type="NCBI Taxonomy" id="37863"/>
    <lineage>
        <taxon>Eukaryota</taxon>
        <taxon>Metazoa</taxon>
        <taxon>Ecdysozoa</taxon>
        <taxon>Nematoda</taxon>
        <taxon>Chromadorea</taxon>
        <taxon>Rhabditida</taxon>
        <taxon>Tylenchina</taxon>
        <taxon>Panagrolaimomorpha</taxon>
        <taxon>Strongyloidoidea</taxon>
        <taxon>Steinernematidae</taxon>
        <taxon>Steinernema</taxon>
    </lineage>
</organism>
<evidence type="ECO:0000313" key="2">
    <source>
        <dbReference type="Proteomes" id="UP000095287"/>
    </source>
</evidence>
<feature type="signal peptide" evidence="1">
    <location>
        <begin position="1"/>
        <end position="17"/>
    </location>
</feature>
<dbReference type="AlphaFoldDB" id="A0A1I7ZRV7"/>
<reference evidence="3" key="1">
    <citation type="submission" date="2016-11" db="UniProtKB">
        <authorList>
            <consortium name="WormBaseParasite"/>
        </authorList>
    </citation>
    <scope>IDENTIFICATION</scope>
</reference>
<sequence>MRCSLALLAALAVVAFAGPITKPDDEVIAAMVDARRSLKMSYHSMKRMKFIGPRYNREVKKMNDLLNLVTFAVIQKSDDAPLSHHLDLDLYQPPAVIPIYPDGHFGGRGDYRQGFISEGNPFLGSGPEFAAAPVSNPGFDDPERQFAWYY</sequence>
<keyword evidence="2" id="KW-1185">Reference proteome</keyword>
<protein>
    <submittedName>
        <fullName evidence="3">Uncharacterized protein</fullName>
    </submittedName>
</protein>
<evidence type="ECO:0000256" key="1">
    <source>
        <dbReference type="SAM" id="SignalP"/>
    </source>
</evidence>
<feature type="chain" id="PRO_5009313818" evidence="1">
    <location>
        <begin position="18"/>
        <end position="150"/>
    </location>
</feature>
<name>A0A1I7ZRV7_9BILA</name>
<evidence type="ECO:0000313" key="3">
    <source>
        <dbReference type="WBParaSite" id="L893_g29197.t1"/>
    </source>
</evidence>
<accession>A0A1I7ZRV7</accession>
<keyword evidence="1" id="KW-0732">Signal</keyword>
<dbReference type="Proteomes" id="UP000095287">
    <property type="component" value="Unplaced"/>
</dbReference>
<proteinExistence type="predicted"/>